<reference evidence="2" key="1">
    <citation type="submission" date="2021-01" db="EMBL/GenBank/DDBJ databases">
        <authorList>
            <consortium name="Genoscope - CEA"/>
            <person name="William W."/>
        </authorList>
    </citation>
    <scope>NUCLEOTIDE SEQUENCE</scope>
</reference>
<name>A0A816X7H3_BRANA</name>
<feature type="region of interest" description="Disordered" evidence="1">
    <location>
        <begin position="21"/>
        <end position="46"/>
    </location>
</feature>
<proteinExistence type="predicted"/>
<gene>
    <name evidence="2" type="ORF">DARMORV10_A02P31030.1</name>
</gene>
<dbReference type="EMBL" id="HG994356">
    <property type="protein sequence ID" value="CAF2142694.1"/>
    <property type="molecule type" value="Genomic_DNA"/>
</dbReference>
<feature type="compositionally biased region" description="Polar residues" evidence="1">
    <location>
        <begin position="23"/>
        <end position="34"/>
    </location>
</feature>
<evidence type="ECO:0000313" key="2">
    <source>
        <dbReference type="EMBL" id="CAF2142694.1"/>
    </source>
</evidence>
<organism evidence="2">
    <name type="scientific">Brassica napus</name>
    <name type="common">Rape</name>
    <dbReference type="NCBI Taxonomy" id="3708"/>
    <lineage>
        <taxon>Eukaryota</taxon>
        <taxon>Viridiplantae</taxon>
        <taxon>Streptophyta</taxon>
        <taxon>Embryophyta</taxon>
        <taxon>Tracheophyta</taxon>
        <taxon>Spermatophyta</taxon>
        <taxon>Magnoliopsida</taxon>
        <taxon>eudicotyledons</taxon>
        <taxon>Gunneridae</taxon>
        <taxon>Pentapetalae</taxon>
        <taxon>rosids</taxon>
        <taxon>malvids</taxon>
        <taxon>Brassicales</taxon>
        <taxon>Brassicaceae</taxon>
        <taxon>Brassiceae</taxon>
        <taxon>Brassica</taxon>
    </lineage>
</organism>
<dbReference type="Proteomes" id="UP001295469">
    <property type="component" value="Chromosome A02"/>
</dbReference>
<sequence length="65" mass="7263">MAPPFPIPHILLKDIPRSEFQGHYTSPYTTQSPPQRFLGDDIPFPEQDEEMETCGLLFGGAKSEG</sequence>
<accession>A0A816X7H3</accession>
<protein>
    <submittedName>
        <fullName evidence="2">(rape) hypothetical protein</fullName>
    </submittedName>
</protein>
<dbReference type="AlphaFoldDB" id="A0A816X7H3"/>
<evidence type="ECO:0000256" key="1">
    <source>
        <dbReference type="SAM" id="MobiDB-lite"/>
    </source>
</evidence>